<dbReference type="PANTHER" id="PTHR43277:SF4">
    <property type="entry name" value="ARGININE DECARBOXYLASE"/>
    <property type="match status" value="1"/>
</dbReference>
<dbReference type="SUPFAM" id="SSF53383">
    <property type="entry name" value="PLP-dependent transferases"/>
    <property type="match status" value="1"/>
</dbReference>
<evidence type="ECO:0000259" key="6">
    <source>
        <dbReference type="PROSITE" id="PS00703"/>
    </source>
</evidence>
<dbReference type="RefSeq" id="WP_220476370.1">
    <property type="nucleotide sequence ID" value="NZ_BAAAOV010000006.1"/>
</dbReference>
<accession>A0A839EBG2</accession>
<dbReference type="InterPro" id="IPR015424">
    <property type="entry name" value="PyrdxlP-dep_Trfase"/>
</dbReference>
<dbReference type="Gene3D" id="3.40.640.10">
    <property type="entry name" value="Type I PLP-dependent aspartate aminotransferase-like (Major domain)"/>
    <property type="match status" value="1"/>
</dbReference>
<organism evidence="7 8">
    <name type="scientific">Microcella alkalica</name>
    <dbReference type="NCBI Taxonomy" id="355930"/>
    <lineage>
        <taxon>Bacteria</taxon>
        <taxon>Bacillati</taxon>
        <taxon>Actinomycetota</taxon>
        <taxon>Actinomycetes</taxon>
        <taxon>Micrococcales</taxon>
        <taxon>Microbacteriaceae</taxon>
        <taxon>Microcella</taxon>
    </lineage>
</organism>
<dbReference type="InterPro" id="IPR036633">
    <property type="entry name" value="Prn/Lys/Arg_de-COase_C_sf"/>
</dbReference>
<dbReference type="SUPFAM" id="SSF55904">
    <property type="entry name" value="Ornithine decarboxylase C-terminal domain"/>
    <property type="match status" value="1"/>
</dbReference>
<reference evidence="7 8" key="1">
    <citation type="submission" date="2020-07" db="EMBL/GenBank/DDBJ databases">
        <title>Sequencing the genomes of 1000 actinobacteria strains.</title>
        <authorList>
            <person name="Klenk H.-P."/>
        </authorList>
    </citation>
    <scope>NUCLEOTIDE SEQUENCE [LARGE SCALE GENOMIC DNA]</scope>
    <source>
        <strain evidence="7 8">DSM 19663</strain>
    </source>
</reference>
<dbReference type="AlphaFoldDB" id="A0A839EBG2"/>
<dbReference type="Pfam" id="PF01276">
    <property type="entry name" value="OKR_DC_1"/>
    <property type="match status" value="1"/>
</dbReference>
<dbReference type="InterPro" id="IPR008286">
    <property type="entry name" value="Prn/Lys/Arg_de-COase_C"/>
</dbReference>
<evidence type="ECO:0000256" key="5">
    <source>
        <dbReference type="ARBA" id="ARBA00023239"/>
    </source>
</evidence>
<keyword evidence="4" id="KW-0663">Pyridoxal phosphate</keyword>
<gene>
    <name evidence="7" type="ORF">FHX53_002097</name>
</gene>
<evidence type="ECO:0000256" key="1">
    <source>
        <dbReference type="ARBA" id="ARBA00001933"/>
    </source>
</evidence>
<dbReference type="InterPro" id="IPR052357">
    <property type="entry name" value="Orn_Lys_Arg_decarboxylase-I"/>
</dbReference>
<dbReference type="InterPro" id="IPR015421">
    <property type="entry name" value="PyrdxlP-dep_Trfase_major"/>
</dbReference>
<dbReference type="PANTHER" id="PTHR43277">
    <property type="entry name" value="ARGININE DECARBOXYLASE"/>
    <property type="match status" value="1"/>
</dbReference>
<evidence type="ECO:0000256" key="4">
    <source>
        <dbReference type="ARBA" id="ARBA00022898"/>
    </source>
</evidence>
<dbReference type="Proteomes" id="UP000585905">
    <property type="component" value="Unassembled WGS sequence"/>
</dbReference>
<proteinExistence type="inferred from homology"/>
<dbReference type="InterPro" id="IPR000310">
    <property type="entry name" value="Orn/Lys/Arg_deCO2ase_major_dom"/>
</dbReference>
<dbReference type="EMBL" id="JACGWX010000005">
    <property type="protein sequence ID" value="MBA8848493.1"/>
    <property type="molecule type" value="Genomic_DNA"/>
</dbReference>
<comment type="cofactor">
    <cofactor evidence="1">
        <name>pyridoxal 5'-phosphate</name>
        <dbReference type="ChEBI" id="CHEBI:597326"/>
    </cofactor>
</comment>
<dbReference type="Pfam" id="PF03711">
    <property type="entry name" value="OKR_DC_1_C"/>
    <property type="match status" value="1"/>
</dbReference>
<name>A0A839EBG2_9MICO</name>
<comment type="similarity">
    <text evidence="2">Belongs to the Orn/Lys/Arg decarboxylase class-I family.</text>
</comment>
<dbReference type="PROSITE" id="PS00703">
    <property type="entry name" value="OKR_DC_1"/>
    <property type="match status" value="1"/>
</dbReference>
<feature type="domain" description="Orn/Lys/Arg decarboxylases family 1 pyridoxal-P attachment site" evidence="6">
    <location>
        <begin position="224"/>
        <end position="238"/>
    </location>
</feature>
<protein>
    <submittedName>
        <fullName evidence="7">Arginine/lysine/ornithine decarboxylase</fullName>
    </submittedName>
</protein>
<sequence>MSSTPYADALARHAARDTVRLNVPGHAADPGAAPALVRYFGQDLLLKDVPPLLDGLDKGEDNPLAESLRLAAHAFGARRTWFLTNGASQANRIAALALAGYRAALDPIVVQRSAHSSFADGIVLGGLSPRFVQPSIDGWFGINHGVAPARLEQSLAQLDSGVAPKGVYVISPSYFGAVADIAALAEIAHRAGAPLIVDAAWGAHFGFHEALPENPLRLGADLVVSSTHKLGGSLTQSAMLHLGHGPFADELEPLIDRAFALEQSTSESSLLLASLDLARDALQHGRDGIAAAVAAADDLRDRIRRGGRFRIVSDAFERFDDIHAADPLRVSIDVASGGVRGTHARELLMKEDGIFFEIATESCIVGVIAPGAVPDASRIVRALHDLPVDPGVARERDALSAMATLPEPGPLVLLPREAFFRPSETVALDDAIGRVSSAAIAAYPPGIPNVLPGEVITREVAEFLRHVAATPGGFVRGAADPALATLSVVRDASIG</sequence>
<evidence type="ECO:0000256" key="3">
    <source>
        <dbReference type="ARBA" id="ARBA00022793"/>
    </source>
</evidence>
<keyword evidence="8" id="KW-1185">Reference proteome</keyword>
<evidence type="ECO:0000313" key="8">
    <source>
        <dbReference type="Proteomes" id="UP000585905"/>
    </source>
</evidence>
<dbReference type="GO" id="GO:0016831">
    <property type="term" value="F:carboxy-lyase activity"/>
    <property type="evidence" value="ECO:0007669"/>
    <property type="project" value="UniProtKB-KW"/>
</dbReference>
<comment type="caution">
    <text evidence="7">The sequence shown here is derived from an EMBL/GenBank/DDBJ whole genome shotgun (WGS) entry which is preliminary data.</text>
</comment>
<evidence type="ECO:0000256" key="2">
    <source>
        <dbReference type="ARBA" id="ARBA00010671"/>
    </source>
</evidence>
<dbReference type="Gene3D" id="3.90.100.10">
    <property type="entry name" value="Orn/Lys/Arg decarboxylase, C-terminal domain"/>
    <property type="match status" value="1"/>
</dbReference>
<keyword evidence="5" id="KW-0456">Lyase</keyword>
<evidence type="ECO:0000313" key="7">
    <source>
        <dbReference type="EMBL" id="MBA8848493.1"/>
    </source>
</evidence>
<keyword evidence="3" id="KW-0210">Decarboxylase</keyword>